<feature type="compositionally biased region" description="Low complexity" evidence="3">
    <location>
        <begin position="1166"/>
        <end position="1180"/>
    </location>
</feature>
<evidence type="ECO:0000259" key="4">
    <source>
        <dbReference type="PROSITE" id="PS51293"/>
    </source>
</evidence>
<feature type="region of interest" description="Disordered" evidence="3">
    <location>
        <begin position="1403"/>
        <end position="1443"/>
    </location>
</feature>
<dbReference type="GO" id="GO:0032991">
    <property type="term" value="C:protein-containing complex"/>
    <property type="evidence" value="ECO:0007669"/>
    <property type="project" value="UniProtKB-ARBA"/>
</dbReference>
<dbReference type="GO" id="GO:0000785">
    <property type="term" value="C:chromatin"/>
    <property type="evidence" value="ECO:0007669"/>
    <property type="project" value="TreeGrafter"/>
</dbReference>
<feature type="region of interest" description="Disordered" evidence="3">
    <location>
        <begin position="707"/>
        <end position="726"/>
    </location>
</feature>
<comment type="similarity">
    <text evidence="2">Belongs to the N-CoR nuclear receptor corepressors family.</text>
</comment>
<dbReference type="EMBL" id="KL363231">
    <property type="protein sequence ID" value="KFD52145.1"/>
    <property type="molecule type" value="Genomic_DNA"/>
</dbReference>
<comment type="subcellular location">
    <subcellularLocation>
        <location evidence="1">Nucleus</location>
    </subcellularLocation>
</comment>
<dbReference type="GO" id="GO:0006357">
    <property type="term" value="P:regulation of transcription by RNA polymerase II"/>
    <property type="evidence" value="ECO:0007669"/>
    <property type="project" value="TreeGrafter"/>
</dbReference>
<evidence type="ECO:0000256" key="3">
    <source>
        <dbReference type="SAM" id="MobiDB-lite"/>
    </source>
</evidence>
<evidence type="ECO:0000256" key="2">
    <source>
        <dbReference type="ARBA" id="ARBA00010097"/>
    </source>
</evidence>
<feature type="region of interest" description="Disordered" evidence="3">
    <location>
        <begin position="1737"/>
        <end position="1756"/>
    </location>
</feature>
<keyword evidence="6" id="KW-1185">Reference proteome</keyword>
<dbReference type="PANTHER" id="PTHR13992:SF39">
    <property type="entry name" value="SMRTER, ISOFORM G"/>
    <property type="match status" value="1"/>
</dbReference>
<dbReference type="InterPro" id="IPR001005">
    <property type="entry name" value="SANT/Myb"/>
</dbReference>
<evidence type="ECO:0000313" key="5">
    <source>
        <dbReference type="EMBL" id="KFD52145.1"/>
    </source>
</evidence>
<dbReference type="Gene3D" id="1.10.10.60">
    <property type="entry name" value="Homeodomain-like"/>
    <property type="match status" value="1"/>
</dbReference>
<evidence type="ECO:0000313" key="6">
    <source>
        <dbReference type="Proteomes" id="UP000030764"/>
    </source>
</evidence>
<proteinExistence type="inferred from homology"/>
<dbReference type="InterPro" id="IPR051571">
    <property type="entry name" value="N-CoR_corepressor"/>
</dbReference>
<feature type="region of interest" description="Disordered" evidence="3">
    <location>
        <begin position="1160"/>
        <end position="1185"/>
    </location>
</feature>
<dbReference type="SUPFAM" id="SSF46689">
    <property type="entry name" value="Homeodomain-like"/>
    <property type="match status" value="1"/>
</dbReference>
<dbReference type="PROSITE" id="PS51293">
    <property type="entry name" value="SANT"/>
    <property type="match status" value="1"/>
</dbReference>
<reference evidence="5 6" key="1">
    <citation type="journal article" date="2014" name="Nat. Genet.">
        <title>Genome and transcriptome of the porcine whipworm Trichuris suis.</title>
        <authorList>
            <person name="Jex A.R."/>
            <person name="Nejsum P."/>
            <person name="Schwarz E.M."/>
            <person name="Hu L."/>
            <person name="Young N.D."/>
            <person name="Hall R.S."/>
            <person name="Korhonen P.K."/>
            <person name="Liao S."/>
            <person name="Thamsborg S."/>
            <person name="Xia J."/>
            <person name="Xu P."/>
            <person name="Wang S."/>
            <person name="Scheerlinck J.P."/>
            <person name="Hofmann A."/>
            <person name="Sternberg P.W."/>
            <person name="Wang J."/>
            <person name="Gasser R.B."/>
        </authorList>
    </citation>
    <scope>NUCLEOTIDE SEQUENCE [LARGE SCALE GENOMIC DNA]</scope>
    <source>
        <strain evidence="5">DCEP-RM93M</strain>
    </source>
</reference>
<protein>
    <recommendedName>
        <fullName evidence="4">SANT domain-containing protein</fullName>
    </recommendedName>
</protein>
<accession>A0A085M4J9</accession>
<feature type="compositionally biased region" description="Basic and acidic residues" evidence="3">
    <location>
        <begin position="708"/>
        <end position="722"/>
    </location>
</feature>
<feature type="compositionally biased region" description="Low complexity" evidence="3">
    <location>
        <begin position="1738"/>
        <end position="1752"/>
    </location>
</feature>
<feature type="domain" description="SANT" evidence="4">
    <location>
        <begin position="413"/>
        <end position="457"/>
    </location>
</feature>
<feature type="region of interest" description="Disordered" evidence="3">
    <location>
        <begin position="761"/>
        <end position="790"/>
    </location>
</feature>
<feature type="compositionally biased region" description="Polar residues" evidence="3">
    <location>
        <begin position="764"/>
        <end position="774"/>
    </location>
</feature>
<sequence>KYKNRTQSDASEFILLNATIREEYVHSRFQRAPALMWSQDLRSTPANGMGVPTGSGQYLPWYSQQMPFWYQQLNYEPFEYARQLTGSYNSQPQLLQLSLFNSNEGGAPPVQTDSLSTGIPTAQTQSDGVASEEDGGKFQELLRNIRSLSPSSTESDVGCNILFSETIVDIEDDDEEQEPHTSAYPKSAVSPNISIADSPPYSSPIPRPSFPSPHPVSPSPSPQEAIEKDTSPLACDFVSRLLADEAKEEPPKTSFMAKLCASLVNRRLPKYSPSISSAFQERVRAWKMITKQQRQVSRAFVGMKDNRVDIASADRSKEKQLLGEMGSIFSELSVAQDKLASSLKLPHETRGLRVATTVEKAADADSALARKMKTAAIPPLLSNVTVRPIRYYHVKDPMKIWKVEDRTSRWFYEEEKAEFSKKFKQYSKSFDAIASFIPNKSASDCVKYYNFNKHAEDFKALRNRKKTAYSKHSRPAFTPAVASPTSGVWLKSSSLIVLPRPYEDYITCCKCHTRIASNDLGILTRSSRNFMHPFGDTYRKNSRQNGGQFCANCRKQYVGKHSEERRCPVFRCTARPRRCREHKSLPDEFFKLDMSLQEQLLAEYRLSPVAFKCCFACFNKIKKKISNFLKFYNDEVSDDEPCSSTIGNFTVEEQCMLRDVLFAGCCSSWDEVAGRIPNKSAKECRRHAFENKSEIFDCTLLTSPTDVSAHEHAESNTEERNVSESIGALSDSTTIASAQNAECDAVEPKYTRLRAVLNAGSGAETATTSEQAPQQGVEPSGDHASPKPSWNVKFAFHPSYPCAKLQEEAMVNTSAATKRNSDSRRSTRDTSFTSPKDVGANGVAASLENASVGRQSAVMSTSPPDLESSSFNVRPISGGCSSISSETGSGIHLNNSSYPNSFGALPIMPLSLGPGHSLNNWYASGISPSTNGTFGGQPIDLGAGKPMPTGNIMTSSLGFRLWLNMFSAERLYSNLYSPNVNGSAQYSIGSAFSTQQHEPGGSSSGLLNAVPSAEQRKRLLQGSPAEGINPKMICNGISASIPTVSATYAGVGQNNLNAPFAGSAYQSLNGFTFNPSAQVYQYPGFAGGYQAESATNLISQFNLNGYGANPFYAAGTSYRQAVQNGLLQSAGIPLFNYGFNPYGYGVGNVSDRRIAETPETAIPTAGGVSSIAGSSSGGSSTRDKRRVEQSASDCVKYYNFNKHAEDLVAIKKGKKPAHRKAEVPDLFYDDEVSDDEPCSSTISDFTVEEQCMLRDVLFAGCCSSWDEVASRIPNKTAKECRRQAFENKSEIFDCTLLTSATDVSAHEHAESNTEGRNVSESIGALSDSTTIVSAQNAECDAMEPKYTCLRAVPNAEIAAETVTTSEQAARRGVEPSGDRVNQKPYWNIKFTFHPSHPRAKLQDEAVVNTSAVTRRNSDSRRSTRDTSFTSPKDVGANGVAASLENASVGRRSAVMSTSPPDMESSSFNVRPISGGCSSISSDTGSGIHLKNKNYLNNLQFSTSTTALLGNRSDVQVMAPSLGPLNGSLSSANGTLEEEPIDLSMAAARRAAERNGRQCPIGSAFTTQQHEPRSSSSGLLNAVPSADQRKKLLQGSSAEGINPKKSCNGISASIPTVSATYAGVGQNNLNAPFAGSAYQSLNGFTFNPSAQVYQYPGFAGGYQDESATNLISQFNLNGYGANPFYAAGTNYRQAVQNGLLQSAGIPLFNYGFNPYGYGVGNVSDRRIAETPETAIPTAGGVSSIAGSSSGGSSTRDKRRVEQVFTFLDCSDDETS</sequence>
<dbReference type="Proteomes" id="UP000030764">
    <property type="component" value="Unassembled WGS sequence"/>
</dbReference>
<feature type="non-terminal residue" evidence="5">
    <location>
        <position position="1"/>
    </location>
</feature>
<feature type="region of interest" description="Disordered" evidence="3">
    <location>
        <begin position="811"/>
        <end position="842"/>
    </location>
</feature>
<dbReference type="CDD" id="cd00167">
    <property type="entry name" value="SANT"/>
    <property type="match status" value="3"/>
</dbReference>
<feature type="region of interest" description="Disordered" evidence="3">
    <location>
        <begin position="173"/>
        <end position="228"/>
    </location>
</feature>
<dbReference type="InterPro" id="IPR017884">
    <property type="entry name" value="SANT_dom"/>
</dbReference>
<gene>
    <name evidence="5" type="ORF">M513_06990</name>
</gene>
<dbReference type="GO" id="GO:0005654">
    <property type="term" value="C:nucleoplasm"/>
    <property type="evidence" value="ECO:0007669"/>
    <property type="project" value="UniProtKB-ARBA"/>
</dbReference>
<feature type="compositionally biased region" description="Basic and acidic residues" evidence="3">
    <location>
        <begin position="1415"/>
        <end position="1424"/>
    </location>
</feature>
<name>A0A085M4J9_9BILA</name>
<dbReference type="PANTHER" id="PTHR13992">
    <property type="entry name" value="NUCLEAR RECEPTOR CO-REPRESSOR RELATED NCOR"/>
    <property type="match status" value="1"/>
</dbReference>
<feature type="compositionally biased region" description="Pro residues" evidence="3">
    <location>
        <begin position="201"/>
        <end position="221"/>
    </location>
</feature>
<evidence type="ECO:0000256" key="1">
    <source>
        <dbReference type="ARBA" id="ARBA00004123"/>
    </source>
</evidence>
<dbReference type="InterPro" id="IPR009057">
    <property type="entry name" value="Homeodomain-like_sf"/>
</dbReference>
<feature type="compositionally biased region" description="Basic and acidic residues" evidence="3">
    <location>
        <begin position="819"/>
        <end position="828"/>
    </location>
</feature>
<dbReference type="SMART" id="SM00717">
    <property type="entry name" value="SANT"/>
    <property type="match status" value="3"/>
</dbReference>
<organism evidence="5 6">
    <name type="scientific">Trichuris suis</name>
    <name type="common">pig whipworm</name>
    <dbReference type="NCBI Taxonomy" id="68888"/>
    <lineage>
        <taxon>Eukaryota</taxon>
        <taxon>Metazoa</taxon>
        <taxon>Ecdysozoa</taxon>
        <taxon>Nematoda</taxon>
        <taxon>Enoplea</taxon>
        <taxon>Dorylaimia</taxon>
        <taxon>Trichinellida</taxon>
        <taxon>Trichuridae</taxon>
        <taxon>Trichuris</taxon>
    </lineage>
</organism>